<dbReference type="InterPro" id="IPR013766">
    <property type="entry name" value="Thioredoxin_domain"/>
</dbReference>
<dbReference type="InterPro" id="IPR036249">
    <property type="entry name" value="Thioredoxin-like_sf"/>
</dbReference>
<evidence type="ECO:0000313" key="3">
    <source>
        <dbReference type="Proteomes" id="UP000186074"/>
    </source>
</evidence>
<dbReference type="CDD" id="cd02947">
    <property type="entry name" value="TRX_family"/>
    <property type="match status" value="1"/>
</dbReference>
<reference evidence="2 3" key="1">
    <citation type="submission" date="2017-01" db="EMBL/GenBank/DDBJ databases">
        <title>Genome sequencing of Arcobacter sp. LPB0137.</title>
        <authorList>
            <person name="Lee G.-W."/>
            <person name="Yi H."/>
        </authorList>
    </citation>
    <scope>NUCLEOTIDE SEQUENCE [LARGE SCALE GENOMIC DNA]</scope>
    <source>
        <strain evidence="2 3">LPB0137</strain>
    </source>
</reference>
<feature type="domain" description="Thioredoxin" evidence="1">
    <location>
        <begin position="1"/>
        <end position="109"/>
    </location>
</feature>
<keyword evidence="3" id="KW-1185">Reference proteome</keyword>
<dbReference type="STRING" id="1850254.LPB137_03170"/>
<dbReference type="RefSeq" id="WP_076084290.1">
    <property type="nucleotide sequence ID" value="NZ_CP019070.1"/>
</dbReference>
<dbReference type="EMBL" id="CP019070">
    <property type="protein sequence ID" value="APW64915.1"/>
    <property type="molecule type" value="Genomic_DNA"/>
</dbReference>
<evidence type="ECO:0000259" key="1">
    <source>
        <dbReference type="PROSITE" id="PS51352"/>
    </source>
</evidence>
<protein>
    <submittedName>
        <fullName evidence="2">Thiol reductase thioredoxin</fullName>
    </submittedName>
</protein>
<dbReference type="Pfam" id="PF00085">
    <property type="entry name" value="Thioredoxin"/>
    <property type="match status" value="1"/>
</dbReference>
<dbReference type="SUPFAM" id="SSF52833">
    <property type="entry name" value="Thioredoxin-like"/>
    <property type="match status" value="1"/>
</dbReference>
<dbReference type="Proteomes" id="UP000186074">
    <property type="component" value="Chromosome"/>
</dbReference>
<dbReference type="PROSITE" id="PS51352">
    <property type="entry name" value="THIOREDOXIN_2"/>
    <property type="match status" value="1"/>
</dbReference>
<dbReference type="AlphaFoldDB" id="A0A1P8KK57"/>
<name>A0A1P8KK57_9BACT</name>
<evidence type="ECO:0000313" key="2">
    <source>
        <dbReference type="EMBL" id="APW64915.1"/>
    </source>
</evidence>
<dbReference type="Gene3D" id="3.40.30.10">
    <property type="entry name" value="Glutaredoxin"/>
    <property type="match status" value="1"/>
</dbReference>
<proteinExistence type="predicted"/>
<gene>
    <name evidence="2" type="ORF">LPB137_03170</name>
</gene>
<dbReference type="KEGG" id="alp:LPB137_03170"/>
<dbReference type="OrthoDB" id="411356at2"/>
<accession>A0A1P8KK57</accession>
<sequence length="109" mass="12847">MKQVQNLQQLQNSINTGAPVLVYFSGENCSVCKVLKPKIEEEIKKNFPLFETYEVKTDIHKEITSHFTVFSIPTMLVFFDKKEFFRKGRNMSVSMFIEELKRPYDLMTK</sequence>
<organism evidence="2 3">
    <name type="scientific">Poseidonibacter parvus</name>
    <dbReference type="NCBI Taxonomy" id="1850254"/>
    <lineage>
        <taxon>Bacteria</taxon>
        <taxon>Pseudomonadati</taxon>
        <taxon>Campylobacterota</taxon>
        <taxon>Epsilonproteobacteria</taxon>
        <taxon>Campylobacterales</taxon>
        <taxon>Arcobacteraceae</taxon>
        <taxon>Poseidonibacter</taxon>
    </lineage>
</organism>